<dbReference type="InterPro" id="IPR025249">
    <property type="entry name" value="TF_NusA_KH_1st"/>
</dbReference>
<dbReference type="InterPro" id="IPR036555">
    <property type="entry name" value="NusA_N_sf"/>
</dbReference>
<comment type="caution">
    <text evidence="10">The sequence shown here is derived from an EMBL/GenBank/DDBJ whole genome shotgun (WGS) entry which is preliminary data.</text>
</comment>
<dbReference type="InterPro" id="IPR058582">
    <property type="entry name" value="KH_NusA_2nd"/>
</dbReference>
<dbReference type="GO" id="GO:0003700">
    <property type="term" value="F:DNA-binding transcription factor activity"/>
    <property type="evidence" value="ECO:0007669"/>
    <property type="project" value="InterPro"/>
</dbReference>
<dbReference type="SMART" id="SM00316">
    <property type="entry name" value="S1"/>
    <property type="match status" value="1"/>
</dbReference>
<organism evidence="10 11">
    <name type="scientific">Candidatus Uhrbacteria bacterium CG_4_10_14_0_8_um_filter_58_22</name>
    <dbReference type="NCBI Taxonomy" id="1975029"/>
    <lineage>
        <taxon>Bacteria</taxon>
        <taxon>Candidatus Uhriibacteriota</taxon>
    </lineage>
</organism>
<dbReference type="Pfam" id="PF13184">
    <property type="entry name" value="KH_NusA_1st"/>
    <property type="match status" value="1"/>
</dbReference>
<dbReference type="Gene3D" id="3.30.300.20">
    <property type="match status" value="2"/>
</dbReference>
<dbReference type="InterPro" id="IPR013735">
    <property type="entry name" value="TF_NusA_N"/>
</dbReference>
<proteinExistence type="inferred from homology"/>
<evidence type="ECO:0000256" key="3">
    <source>
        <dbReference type="ARBA" id="ARBA00022814"/>
    </source>
</evidence>
<feature type="compositionally biased region" description="Acidic residues" evidence="8">
    <location>
        <begin position="437"/>
        <end position="487"/>
    </location>
</feature>
<gene>
    <name evidence="7 10" type="primary">nusA</name>
    <name evidence="10" type="ORF">COY93_02000</name>
</gene>
<dbReference type="FunFam" id="3.30.300.20:FF:000002">
    <property type="entry name" value="Transcription termination/antitermination protein NusA"/>
    <property type="match status" value="1"/>
</dbReference>
<dbReference type="Pfam" id="PF08529">
    <property type="entry name" value="NusA_N"/>
    <property type="match status" value="1"/>
</dbReference>
<evidence type="ECO:0000313" key="10">
    <source>
        <dbReference type="EMBL" id="PIY62862.1"/>
    </source>
</evidence>
<reference evidence="11" key="1">
    <citation type="submission" date="2017-09" db="EMBL/GenBank/DDBJ databases">
        <title>Depth-based differentiation of microbial function through sediment-hosted aquifers and enrichment of novel symbionts in the deep terrestrial subsurface.</title>
        <authorList>
            <person name="Probst A.J."/>
            <person name="Ladd B."/>
            <person name="Jarett J.K."/>
            <person name="Geller-Mcgrath D.E."/>
            <person name="Sieber C.M.K."/>
            <person name="Emerson J.B."/>
            <person name="Anantharaman K."/>
            <person name="Thomas B.C."/>
            <person name="Malmstrom R."/>
            <person name="Stieglmeier M."/>
            <person name="Klingl A."/>
            <person name="Woyke T."/>
            <person name="Ryan C.M."/>
            <person name="Banfield J.F."/>
        </authorList>
    </citation>
    <scope>NUCLEOTIDE SEQUENCE [LARGE SCALE GENOMIC DNA]</scope>
</reference>
<dbReference type="Proteomes" id="UP000230973">
    <property type="component" value="Unassembled WGS sequence"/>
</dbReference>
<evidence type="ECO:0000256" key="8">
    <source>
        <dbReference type="SAM" id="MobiDB-lite"/>
    </source>
</evidence>
<keyword evidence="3 7" id="KW-0889">Transcription antitermination</keyword>
<dbReference type="InterPro" id="IPR030842">
    <property type="entry name" value="TF_NusA_bacterial"/>
</dbReference>
<feature type="domain" description="S1 motif" evidence="9">
    <location>
        <begin position="177"/>
        <end position="241"/>
    </location>
</feature>
<dbReference type="PROSITE" id="PS50126">
    <property type="entry name" value="S1"/>
    <property type="match status" value="1"/>
</dbReference>
<dbReference type="AlphaFoldDB" id="A0A2M7QB90"/>
<keyword evidence="5 7" id="KW-0805">Transcription regulation</keyword>
<protein>
    <recommendedName>
        <fullName evidence="7">Transcription termination/antitermination protein NusA</fullName>
    </recommendedName>
</protein>
<dbReference type="Pfam" id="PF26594">
    <property type="entry name" value="KH_NusA_2nd"/>
    <property type="match status" value="1"/>
</dbReference>
<sequence>MSSPIYQAIKQLSEEKNIPEESVIETIEAALAAAFRKDFGEKDQNVKVNFDKETGDFDVFDVKTVVEDMELPEEEEKPAEGEKPRARPIVAVPAVGPDGEPLEDEGPKFNPKTDIMVSAAREKLKPDVEVGEEIRTQLEVPSAFGRMAAQTAKQVIIQKIREAERIKLFGEFKDREHELVNATVQRREGRLVLIDLGRVTGVMPPDEQVPTERYAPGDRVKVYIVRVEMATRGPEIVVSRSHPDIIRRLFTLEIPEVAAGTVEIHGVTREAGARAKVSVSSHQENIDPIGSCIGQRGTRIQTVISELGGEKVDVILFDEDPATYIMNALSPAKVVEIKLDADSRTADVLVDEDQLSLAIGRGGQNVRLASRLTGWKINIRKIGETVAAFVADGTESAVVEADESGKEAGEPVEANETGDAEEKSVDVELAELKNDNVEESESEDQAEESADDDDGSTEEIDEIEESTEESADESEMSAVDETEEEGR</sequence>
<evidence type="ECO:0000256" key="7">
    <source>
        <dbReference type="HAMAP-Rule" id="MF_00945"/>
    </source>
</evidence>
<dbReference type="InterPro" id="IPR015946">
    <property type="entry name" value="KH_dom-like_a/b"/>
</dbReference>
<dbReference type="InterPro" id="IPR004087">
    <property type="entry name" value="KH_dom"/>
</dbReference>
<name>A0A2M7QB90_9BACT</name>
<dbReference type="SUPFAM" id="SSF54814">
    <property type="entry name" value="Prokaryotic type KH domain (KH-domain type II)"/>
    <property type="match status" value="2"/>
</dbReference>
<keyword evidence="6 7" id="KW-0804">Transcription</keyword>
<evidence type="ECO:0000256" key="5">
    <source>
        <dbReference type="ARBA" id="ARBA00023015"/>
    </source>
</evidence>
<evidence type="ECO:0000259" key="9">
    <source>
        <dbReference type="PROSITE" id="PS50126"/>
    </source>
</evidence>
<dbReference type="SUPFAM" id="SSF69705">
    <property type="entry name" value="Transcription factor NusA, N-terminal domain"/>
    <property type="match status" value="1"/>
</dbReference>
<dbReference type="CDD" id="cd02134">
    <property type="entry name" value="KH-II_NusA_rpt1"/>
    <property type="match status" value="1"/>
</dbReference>
<dbReference type="SUPFAM" id="SSF50249">
    <property type="entry name" value="Nucleic acid-binding proteins"/>
    <property type="match status" value="1"/>
</dbReference>
<dbReference type="NCBIfam" id="TIGR01953">
    <property type="entry name" value="NusA"/>
    <property type="match status" value="1"/>
</dbReference>
<comment type="subunit">
    <text evidence="7">Monomer. Binds directly to the core enzyme of the DNA-dependent RNA polymerase and to nascent RNA.</text>
</comment>
<dbReference type="GO" id="GO:0031564">
    <property type="term" value="P:transcription antitermination"/>
    <property type="evidence" value="ECO:0007669"/>
    <property type="project" value="UniProtKB-UniRule"/>
</dbReference>
<dbReference type="InterPro" id="IPR009019">
    <property type="entry name" value="KH_sf_prok-type"/>
</dbReference>
<evidence type="ECO:0000256" key="2">
    <source>
        <dbReference type="ARBA" id="ARBA00022490"/>
    </source>
</evidence>
<dbReference type="GO" id="GO:0003723">
    <property type="term" value="F:RNA binding"/>
    <property type="evidence" value="ECO:0007669"/>
    <property type="project" value="UniProtKB-UniRule"/>
</dbReference>
<dbReference type="FunFam" id="3.30.300.20:FF:000005">
    <property type="entry name" value="Transcription termination/antitermination protein NusA"/>
    <property type="match status" value="1"/>
</dbReference>
<feature type="region of interest" description="Disordered" evidence="8">
    <location>
        <begin position="400"/>
        <end position="487"/>
    </location>
</feature>
<dbReference type="PROSITE" id="PS50084">
    <property type="entry name" value="KH_TYPE_1"/>
    <property type="match status" value="1"/>
</dbReference>
<comment type="subcellular location">
    <subcellularLocation>
        <location evidence="7">Cytoplasm</location>
    </subcellularLocation>
</comment>
<dbReference type="Gene3D" id="2.40.50.140">
    <property type="entry name" value="Nucleic acid-binding proteins"/>
    <property type="match status" value="1"/>
</dbReference>
<dbReference type="InterPro" id="IPR010213">
    <property type="entry name" value="TF_NusA"/>
</dbReference>
<accession>A0A2M7QB90</accession>
<dbReference type="GO" id="GO:0006353">
    <property type="term" value="P:DNA-templated transcription termination"/>
    <property type="evidence" value="ECO:0007669"/>
    <property type="project" value="UniProtKB-UniRule"/>
</dbReference>
<dbReference type="EMBL" id="PFLC01000026">
    <property type="protein sequence ID" value="PIY62862.1"/>
    <property type="molecule type" value="Genomic_DNA"/>
</dbReference>
<evidence type="ECO:0000256" key="1">
    <source>
        <dbReference type="ARBA" id="ARBA00022472"/>
    </source>
</evidence>
<evidence type="ECO:0000256" key="6">
    <source>
        <dbReference type="ARBA" id="ARBA00023163"/>
    </source>
</evidence>
<dbReference type="InterPro" id="IPR012340">
    <property type="entry name" value="NA-bd_OB-fold"/>
</dbReference>
<keyword evidence="2 7" id="KW-0963">Cytoplasm</keyword>
<dbReference type="PANTHER" id="PTHR22648">
    <property type="entry name" value="TRANSCRIPTION TERMINATION FACTOR NUSA"/>
    <property type="match status" value="1"/>
</dbReference>
<feature type="compositionally biased region" description="Basic and acidic residues" evidence="8">
    <location>
        <begin position="420"/>
        <end position="436"/>
    </location>
</feature>
<keyword evidence="4 7" id="KW-0694">RNA-binding</keyword>
<dbReference type="CDD" id="cd22529">
    <property type="entry name" value="KH-II_NusA_rpt2"/>
    <property type="match status" value="1"/>
</dbReference>
<dbReference type="GO" id="GO:0005829">
    <property type="term" value="C:cytosol"/>
    <property type="evidence" value="ECO:0007669"/>
    <property type="project" value="TreeGrafter"/>
</dbReference>
<dbReference type="CDD" id="cd04455">
    <property type="entry name" value="S1_NusA"/>
    <property type="match status" value="1"/>
</dbReference>
<evidence type="ECO:0000313" key="11">
    <source>
        <dbReference type="Proteomes" id="UP000230973"/>
    </source>
</evidence>
<dbReference type="HAMAP" id="MF_00945_B">
    <property type="entry name" value="NusA_B"/>
    <property type="match status" value="1"/>
</dbReference>
<keyword evidence="1 7" id="KW-0806">Transcription termination</keyword>
<dbReference type="Gene3D" id="3.30.1480.10">
    <property type="entry name" value="NusA, N-terminal domain"/>
    <property type="match status" value="1"/>
</dbReference>
<comment type="function">
    <text evidence="7">Participates in both transcription termination and antitermination.</text>
</comment>
<dbReference type="InterPro" id="IPR003029">
    <property type="entry name" value="S1_domain"/>
</dbReference>
<comment type="similarity">
    <text evidence="7">Belongs to the NusA family.</text>
</comment>
<dbReference type="PANTHER" id="PTHR22648:SF0">
    <property type="entry name" value="TRANSCRIPTION TERMINATION_ANTITERMINATION PROTEIN NUSA"/>
    <property type="match status" value="1"/>
</dbReference>
<evidence type="ECO:0000256" key="4">
    <source>
        <dbReference type="ARBA" id="ARBA00022884"/>
    </source>
</evidence>
<dbReference type="SMART" id="SM00322">
    <property type="entry name" value="KH"/>
    <property type="match status" value="2"/>
</dbReference>